<keyword evidence="5 9" id="KW-0812">Transmembrane</keyword>
<keyword evidence="7 9" id="KW-1133">Transmembrane helix</keyword>
<evidence type="ECO:0000256" key="4">
    <source>
        <dbReference type="ARBA" id="ARBA00022475"/>
    </source>
</evidence>
<keyword evidence="6" id="KW-0677">Repeat</keyword>
<protein>
    <submittedName>
        <fullName evidence="11">Transporter</fullName>
    </submittedName>
</protein>
<feature type="transmembrane region" description="Helical" evidence="9">
    <location>
        <begin position="67"/>
        <end position="85"/>
    </location>
</feature>
<evidence type="ECO:0000256" key="1">
    <source>
        <dbReference type="ARBA" id="ARBA00004651"/>
    </source>
</evidence>
<evidence type="ECO:0000256" key="2">
    <source>
        <dbReference type="ARBA" id="ARBA00007362"/>
    </source>
</evidence>
<reference evidence="11 12" key="1">
    <citation type="journal article" date="2011" name="Front. Microbiol.">
        <title>Genomic signatures of strain selection and enhancement in Bacillus atrophaeus var. globigii, a historical biowarfare simulant.</title>
        <authorList>
            <person name="Gibbons H.S."/>
            <person name="Broomall S.M."/>
            <person name="McNew L.A."/>
            <person name="Daligault H."/>
            <person name="Chapman C."/>
            <person name="Bruce D."/>
            <person name="Karavis M."/>
            <person name="Krepps M."/>
            <person name="McGregor P.A."/>
            <person name="Hong C."/>
            <person name="Park K.H."/>
            <person name="Akmal A."/>
            <person name="Feldman A."/>
            <person name="Lin J.S."/>
            <person name="Chang W.E."/>
            <person name="Higgs B.W."/>
            <person name="Demirev P."/>
            <person name="Lindquist J."/>
            <person name="Liem A."/>
            <person name="Fochler E."/>
            <person name="Read T.D."/>
            <person name="Tapia R."/>
            <person name="Johnson S."/>
            <person name="Bishop-Lilly K.A."/>
            <person name="Detter C."/>
            <person name="Han C."/>
            <person name="Sozhamannan S."/>
            <person name="Rosenzweig C.N."/>
            <person name="Skowronski E.W."/>
        </authorList>
    </citation>
    <scope>NUCLEOTIDE SEQUENCE [LARGE SCALE GENOMIC DNA]</scope>
    <source>
        <strain evidence="11 12">1942</strain>
    </source>
</reference>
<feature type="transmembrane region" description="Helical" evidence="9">
    <location>
        <begin position="35"/>
        <end position="55"/>
    </location>
</feature>
<dbReference type="InterPro" id="IPR000620">
    <property type="entry name" value="EamA_dom"/>
</dbReference>
<dbReference type="InterPro" id="IPR050638">
    <property type="entry name" value="AA-Vitamin_Transporters"/>
</dbReference>
<dbReference type="PANTHER" id="PTHR32322:SF2">
    <property type="entry name" value="EAMA DOMAIN-CONTAINING PROTEIN"/>
    <property type="match status" value="1"/>
</dbReference>
<comment type="similarity">
    <text evidence="2">Belongs to the EamA transporter family.</text>
</comment>
<evidence type="ECO:0000256" key="3">
    <source>
        <dbReference type="ARBA" id="ARBA00022448"/>
    </source>
</evidence>
<feature type="transmembrane region" description="Helical" evidence="9">
    <location>
        <begin position="264"/>
        <end position="282"/>
    </location>
</feature>
<feature type="transmembrane region" description="Helical" evidence="9">
    <location>
        <begin position="143"/>
        <end position="166"/>
    </location>
</feature>
<dbReference type="PANTHER" id="PTHR32322">
    <property type="entry name" value="INNER MEMBRANE TRANSPORTER"/>
    <property type="match status" value="1"/>
</dbReference>
<proteinExistence type="inferred from homology"/>
<dbReference type="InterPro" id="IPR037185">
    <property type="entry name" value="EmrE-like"/>
</dbReference>
<organism evidence="11 12">
    <name type="scientific">Bacillus atrophaeus (strain 1942)</name>
    <dbReference type="NCBI Taxonomy" id="720555"/>
    <lineage>
        <taxon>Bacteria</taxon>
        <taxon>Bacillati</taxon>
        <taxon>Bacillota</taxon>
        <taxon>Bacilli</taxon>
        <taxon>Bacillales</taxon>
        <taxon>Bacillaceae</taxon>
        <taxon>Bacillus</taxon>
    </lineage>
</organism>
<dbReference type="EMBL" id="CP002207">
    <property type="protein sequence ID" value="ADP34273.1"/>
    <property type="molecule type" value="Genomic_DNA"/>
</dbReference>
<comment type="subcellular location">
    <subcellularLocation>
        <location evidence="1">Cell membrane</location>
        <topology evidence="1">Multi-pass membrane protein</topology>
    </subcellularLocation>
</comment>
<dbReference type="InterPro" id="IPR004779">
    <property type="entry name" value="CO/AA/NH_transpt"/>
</dbReference>
<feature type="transmembrane region" description="Helical" evidence="9">
    <location>
        <begin position="208"/>
        <end position="227"/>
    </location>
</feature>
<keyword evidence="3" id="KW-0813">Transport</keyword>
<dbReference type="Pfam" id="PF00892">
    <property type="entry name" value="EamA"/>
    <property type="match status" value="2"/>
</dbReference>
<dbReference type="Gene3D" id="1.10.3730.20">
    <property type="match status" value="1"/>
</dbReference>
<evidence type="ECO:0000313" key="12">
    <source>
        <dbReference type="Proteomes" id="UP000006867"/>
    </source>
</evidence>
<dbReference type="RefSeq" id="WP_003326472.1">
    <property type="nucleotide sequence ID" value="NC_014639.1"/>
</dbReference>
<dbReference type="SUPFAM" id="SSF103481">
    <property type="entry name" value="Multidrug resistance efflux transporter EmrE"/>
    <property type="match status" value="2"/>
</dbReference>
<keyword evidence="8 9" id="KW-0472">Membrane</keyword>
<gene>
    <name evidence="11" type="ordered locus">BATR1942_16770</name>
</gene>
<feature type="transmembrane region" description="Helical" evidence="9">
    <location>
        <begin position="178"/>
        <end position="196"/>
    </location>
</feature>
<evidence type="ECO:0000313" key="11">
    <source>
        <dbReference type="EMBL" id="ADP34273.1"/>
    </source>
</evidence>
<sequence>MKGNLYSLFVLAAAFFWGTTGTVQALAPEESTPLAFGAIRLLIGGSAMLLVVFISGKLDVKNWSWRLVFLAAVCMACYQPFFFTAVKETGIAVGTVIAIGSAPVIAGSLEWAVFKKRPQKSWWAATVLALAGCWLLFADSSAVHVELTGVILALGAGASFAGYTLISKSLIKTQPPEASAAVIFMISALLLSPLLLQEDTSWILTGRGAGVSLYIGIIATCAAYFMFTKGLTAVPASAAVTLSLAEPLTAALLGVFFIGEMLTLSSWIGIALMLLGLLVISVSPRKHEPAGSVHVS</sequence>
<dbReference type="NCBIfam" id="TIGR00950">
    <property type="entry name" value="2A78"/>
    <property type="match status" value="1"/>
</dbReference>
<name>A0ABM5M2D6_BACA1</name>
<evidence type="ECO:0000256" key="5">
    <source>
        <dbReference type="ARBA" id="ARBA00022692"/>
    </source>
</evidence>
<evidence type="ECO:0000256" key="6">
    <source>
        <dbReference type="ARBA" id="ARBA00022737"/>
    </source>
</evidence>
<evidence type="ECO:0000256" key="8">
    <source>
        <dbReference type="ARBA" id="ARBA00023136"/>
    </source>
</evidence>
<feature type="transmembrane region" description="Helical" evidence="9">
    <location>
        <begin position="239"/>
        <end position="258"/>
    </location>
</feature>
<keyword evidence="4" id="KW-1003">Cell membrane</keyword>
<dbReference type="Proteomes" id="UP000006867">
    <property type="component" value="Chromosome"/>
</dbReference>
<feature type="domain" description="EamA" evidence="10">
    <location>
        <begin position="148"/>
        <end position="281"/>
    </location>
</feature>
<evidence type="ECO:0000256" key="9">
    <source>
        <dbReference type="SAM" id="Phobius"/>
    </source>
</evidence>
<feature type="transmembrane region" description="Helical" evidence="9">
    <location>
        <begin position="91"/>
        <end position="114"/>
    </location>
</feature>
<feature type="transmembrane region" description="Helical" evidence="9">
    <location>
        <begin position="121"/>
        <end position="137"/>
    </location>
</feature>
<feature type="domain" description="EamA" evidence="10">
    <location>
        <begin position="7"/>
        <end position="137"/>
    </location>
</feature>
<evidence type="ECO:0000259" key="10">
    <source>
        <dbReference type="Pfam" id="PF00892"/>
    </source>
</evidence>
<accession>A0ABM5M2D6</accession>
<keyword evidence="12" id="KW-1185">Reference proteome</keyword>
<evidence type="ECO:0000256" key="7">
    <source>
        <dbReference type="ARBA" id="ARBA00022989"/>
    </source>
</evidence>